<organism evidence="3">
    <name type="scientific">freshwater metagenome</name>
    <dbReference type="NCBI Taxonomy" id="449393"/>
    <lineage>
        <taxon>unclassified sequences</taxon>
        <taxon>metagenomes</taxon>
        <taxon>ecological metagenomes</taxon>
    </lineage>
</organism>
<sequence length="392" mass="42966">MIQHNQWAHLWQLDKSIAYLNHGSYGSVPVRVQEVQNAFQDRASANPNRWFRSEMPDLMIEARHIVAYWFGVAPEHFAFVPNTSQGVITAVQALVDDATAQKQQAHLIATSLGYGGVLHGMQHIAARSNATYSVADLVYPADVSAEVISSRIRALLPANNAPTIVVLDHITSETGVLLPVTDIIASLRATHPHIRFVIDAAHSAGMLEQPLPVGFDVWVGNLHKWLCAPRPAAALICGSNEVAALMNPLAPSWGFDEGFPSSFEWQGTSDYSAYLCVPAAITFQEQWSWTERNTHNCGVADGAAALLRAAWGVENHLADAIEAPWMRMIQLPTTAPLSKSEINSLIERCGLELNAEVACMTVRGNSYVRISAHMYNEVDQYEALVGITRLLP</sequence>
<dbReference type="PANTHER" id="PTHR43092:SF2">
    <property type="entry name" value="HERCYNYLCYSTEINE SULFOXIDE LYASE"/>
    <property type="match status" value="1"/>
</dbReference>
<reference evidence="3" key="1">
    <citation type="submission" date="2020-05" db="EMBL/GenBank/DDBJ databases">
        <authorList>
            <person name="Chiriac C."/>
            <person name="Salcher M."/>
            <person name="Ghai R."/>
            <person name="Kavagutti S V."/>
        </authorList>
    </citation>
    <scope>NUCLEOTIDE SEQUENCE</scope>
</reference>
<feature type="domain" description="Aminotransferase class V" evidence="2">
    <location>
        <begin position="34"/>
        <end position="383"/>
    </location>
</feature>
<gene>
    <name evidence="3" type="ORF">UFOPK2975_00827</name>
</gene>
<dbReference type="Gene3D" id="3.40.640.10">
    <property type="entry name" value="Type I PLP-dependent aspartate aminotransferase-like (Major domain)"/>
    <property type="match status" value="1"/>
</dbReference>
<evidence type="ECO:0000256" key="1">
    <source>
        <dbReference type="ARBA" id="ARBA00022898"/>
    </source>
</evidence>
<dbReference type="InterPro" id="IPR000192">
    <property type="entry name" value="Aminotrans_V_dom"/>
</dbReference>
<evidence type="ECO:0000313" key="3">
    <source>
        <dbReference type="EMBL" id="CAB4793709.1"/>
    </source>
</evidence>
<dbReference type="InterPro" id="IPR015424">
    <property type="entry name" value="PyrdxlP-dep_Trfase"/>
</dbReference>
<dbReference type="AlphaFoldDB" id="A0A6J6XBM4"/>
<evidence type="ECO:0000259" key="2">
    <source>
        <dbReference type="Pfam" id="PF00266"/>
    </source>
</evidence>
<dbReference type="Gene3D" id="3.90.1150.10">
    <property type="entry name" value="Aspartate Aminotransferase, domain 1"/>
    <property type="match status" value="1"/>
</dbReference>
<keyword evidence="1" id="KW-0663">Pyridoxal phosphate</keyword>
<dbReference type="Pfam" id="PF00266">
    <property type="entry name" value="Aminotran_5"/>
    <property type="match status" value="1"/>
</dbReference>
<dbReference type="InterPro" id="IPR015421">
    <property type="entry name" value="PyrdxlP-dep_Trfase_major"/>
</dbReference>
<dbReference type="SUPFAM" id="SSF53383">
    <property type="entry name" value="PLP-dependent transferases"/>
    <property type="match status" value="1"/>
</dbReference>
<dbReference type="InterPro" id="IPR015422">
    <property type="entry name" value="PyrdxlP-dep_Trfase_small"/>
</dbReference>
<name>A0A6J6XBM4_9ZZZZ</name>
<dbReference type="EMBL" id="CAFAAG010000056">
    <property type="protein sequence ID" value="CAB4793709.1"/>
    <property type="molecule type" value="Genomic_DNA"/>
</dbReference>
<proteinExistence type="predicted"/>
<dbReference type="PANTHER" id="PTHR43092">
    <property type="entry name" value="L-CYSTEINE DESULFHYDRASE"/>
    <property type="match status" value="1"/>
</dbReference>
<accession>A0A6J6XBM4</accession>
<protein>
    <submittedName>
        <fullName evidence="3">Unannotated protein</fullName>
    </submittedName>
</protein>